<gene>
    <name evidence="3" type="ORF">GCM10009825_29780</name>
</gene>
<evidence type="ECO:0000256" key="1">
    <source>
        <dbReference type="SAM" id="MobiDB-lite"/>
    </source>
</evidence>
<dbReference type="Pfam" id="PF00226">
    <property type="entry name" value="DnaJ"/>
    <property type="match status" value="1"/>
</dbReference>
<dbReference type="PANTHER" id="PTHR44240">
    <property type="entry name" value="DNAJ DOMAIN (PROKARYOTIC HEAT SHOCK PROTEIN)-RELATED"/>
    <property type="match status" value="1"/>
</dbReference>
<feature type="domain" description="J" evidence="2">
    <location>
        <begin position="80"/>
        <end position="141"/>
    </location>
</feature>
<evidence type="ECO:0000259" key="2">
    <source>
        <dbReference type="PROSITE" id="PS50076"/>
    </source>
</evidence>
<feature type="region of interest" description="Disordered" evidence="1">
    <location>
        <begin position="137"/>
        <end position="189"/>
    </location>
</feature>
<proteinExistence type="predicted"/>
<organism evidence="3 4">
    <name type="scientific">Arthrobacter humicola</name>
    <dbReference type="NCBI Taxonomy" id="409291"/>
    <lineage>
        <taxon>Bacteria</taxon>
        <taxon>Bacillati</taxon>
        <taxon>Actinomycetota</taxon>
        <taxon>Actinomycetes</taxon>
        <taxon>Micrococcales</taxon>
        <taxon>Micrococcaceae</taxon>
        <taxon>Arthrobacter</taxon>
    </lineage>
</organism>
<evidence type="ECO:0000313" key="3">
    <source>
        <dbReference type="EMBL" id="GAA2141387.1"/>
    </source>
</evidence>
<comment type="caution">
    <text evidence="3">The sequence shown here is derived from an EMBL/GenBank/DDBJ whole genome shotgun (WGS) entry which is preliminary data.</text>
</comment>
<reference evidence="4" key="1">
    <citation type="journal article" date="2019" name="Int. J. Syst. Evol. Microbiol.">
        <title>The Global Catalogue of Microorganisms (GCM) 10K type strain sequencing project: providing services to taxonomists for standard genome sequencing and annotation.</title>
        <authorList>
            <consortium name="The Broad Institute Genomics Platform"/>
            <consortium name="The Broad Institute Genome Sequencing Center for Infectious Disease"/>
            <person name="Wu L."/>
            <person name="Ma J."/>
        </authorList>
    </citation>
    <scope>NUCLEOTIDE SEQUENCE [LARGE SCALE GENOMIC DNA]</scope>
    <source>
        <strain evidence="4">JCM 15921</strain>
    </source>
</reference>
<dbReference type="SMART" id="SM00271">
    <property type="entry name" value="DnaJ"/>
    <property type="match status" value="1"/>
</dbReference>
<keyword evidence="4" id="KW-1185">Reference proteome</keyword>
<dbReference type="InterPro" id="IPR036869">
    <property type="entry name" value="J_dom_sf"/>
</dbReference>
<evidence type="ECO:0000313" key="4">
    <source>
        <dbReference type="Proteomes" id="UP001500102"/>
    </source>
</evidence>
<dbReference type="Proteomes" id="UP001500102">
    <property type="component" value="Unassembled WGS sequence"/>
</dbReference>
<dbReference type="CDD" id="cd06257">
    <property type="entry name" value="DnaJ"/>
    <property type="match status" value="1"/>
</dbReference>
<dbReference type="PROSITE" id="PS00636">
    <property type="entry name" value="DNAJ_1"/>
    <property type="match status" value="1"/>
</dbReference>
<dbReference type="InterPro" id="IPR018253">
    <property type="entry name" value="DnaJ_domain_CS"/>
</dbReference>
<sequence length="401" mass="43048">MRRGVPPGMPRPAKGCTGIDGEGDEHALNYASRREPSRYTRSLFLQPVKLATSVARERSGVFTAGTINEKDFCLTQGSSSHYQVLRIPVTATDKEIKVAYRRAARLAHPDHGGDPAAFRRVTLAYETLIDAKRRADYDRSYGSGPGGPYATAADDEGAHFDAPAAGSRASANVRRPNTPRNTAADAPVYVPPFDQYGDGTAVPLIPADVARQQVHGMPRKRGIFGAEARIQREMRTVQLISRQVLTAIPSARLVNGLQSPADNSHIDHALLAGYRLAIIGSMLLPPGAYAWNGSTLTHGGRSVAPPQLAHVVRRMQDIFPELNVTGWIVVHSTDGNLHQPVIDRHRRAPGGQGGAYGESSGLVEVVNAAGLARGLKQFLSSGPAPNTVNVPVLARLLRGMH</sequence>
<name>A0ABP5L431_9MICC</name>
<dbReference type="InterPro" id="IPR001623">
    <property type="entry name" value="DnaJ_domain"/>
</dbReference>
<dbReference type="EMBL" id="BAAAQB010000038">
    <property type="protein sequence ID" value="GAA2141387.1"/>
    <property type="molecule type" value="Genomic_DNA"/>
</dbReference>
<feature type="region of interest" description="Disordered" evidence="1">
    <location>
        <begin position="1"/>
        <end position="23"/>
    </location>
</feature>
<dbReference type="SUPFAM" id="SSF46565">
    <property type="entry name" value="Chaperone J-domain"/>
    <property type="match status" value="1"/>
</dbReference>
<dbReference type="PROSITE" id="PS50076">
    <property type="entry name" value="DNAJ_2"/>
    <property type="match status" value="1"/>
</dbReference>
<protein>
    <recommendedName>
        <fullName evidence="2">J domain-containing protein</fullName>
    </recommendedName>
</protein>
<accession>A0ABP5L431</accession>
<dbReference type="InterPro" id="IPR052276">
    <property type="entry name" value="Diphthamide-biosynth_chaperone"/>
</dbReference>
<dbReference type="PANTHER" id="PTHR44240:SF10">
    <property type="entry name" value="J DOMAIN-CONTAINING PROTEIN"/>
    <property type="match status" value="1"/>
</dbReference>
<dbReference type="Gene3D" id="1.10.287.110">
    <property type="entry name" value="DnaJ domain"/>
    <property type="match status" value="1"/>
</dbReference>